<evidence type="ECO:0000313" key="2">
    <source>
        <dbReference type="Proteomes" id="UP001060085"/>
    </source>
</evidence>
<accession>A0ACC0C1G5</accession>
<dbReference type="EMBL" id="CM044702">
    <property type="protein sequence ID" value="KAI5678598.1"/>
    <property type="molecule type" value="Genomic_DNA"/>
</dbReference>
<dbReference type="Proteomes" id="UP001060085">
    <property type="component" value="Linkage Group LG02"/>
</dbReference>
<keyword evidence="2" id="KW-1185">Reference proteome</keyword>
<comment type="caution">
    <text evidence="1">The sequence shown here is derived from an EMBL/GenBank/DDBJ whole genome shotgun (WGS) entry which is preliminary data.</text>
</comment>
<protein>
    <submittedName>
        <fullName evidence="1">Uncharacterized protein</fullName>
    </submittedName>
</protein>
<gene>
    <name evidence="1" type="ORF">M9H77_09548</name>
</gene>
<proteinExistence type="predicted"/>
<organism evidence="1 2">
    <name type="scientific">Catharanthus roseus</name>
    <name type="common">Madagascar periwinkle</name>
    <name type="synonym">Vinca rosea</name>
    <dbReference type="NCBI Taxonomy" id="4058"/>
    <lineage>
        <taxon>Eukaryota</taxon>
        <taxon>Viridiplantae</taxon>
        <taxon>Streptophyta</taxon>
        <taxon>Embryophyta</taxon>
        <taxon>Tracheophyta</taxon>
        <taxon>Spermatophyta</taxon>
        <taxon>Magnoliopsida</taxon>
        <taxon>eudicotyledons</taxon>
        <taxon>Gunneridae</taxon>
        <taxon>Pentapetalae</taxon>
        <taxon>asterids</taxon>
        <taxon>lamiids</taxon>
        <taxon>Gentianales</taxon>
        <taxon>Apocynaceae</taxon>
        <taxon>Rauvolfioideae</taxon>
        <taxon>Vinceae</taxon>
        <taxon>Catharanthinae</taxon>
        <taxon>Catharanthus</taxon>
    </lineage>
</organism>
<evidence type="ECO:0000313" key="1">
    <source>
        <dbReference type="EMBL" id="KAI5678598.1"/>
    </source>
</evidence>
<sequence>MSISHLVANDPEIPVSNFIEEVQVLFQIGCTYKRAWNRSKAGSGSSSIYKIHRICLCHIRANSNKTFNSTELKSLMWQAGIESKLLQRKWYESRYLCTRYIFVRNVQKNIQSEFSSGLE</sequence>
<reference evidence="2" key="1">
    <citation type="journal article" date="2023" name="Nat. Plants">
        <title>Single-cell RNA sequencing provides a high-resolution roadmap for understanding the multicellular compartmentation of specialized metabolism.</title>
        <authorList>
            <person name="Sun S."/>
            <person name="Shen X."/>
            <person name="Li Y."/>
            <person name="Li Y."/>
            <person name="Wang S."/>
            <person name="Li R."/>
            <person name="Zhang H."/>
            <person name="Shen G."/>
            <person name="Guo B."/>
            <person name="Wei J."/>
            <person name="Xu J."/>
            <person name="St-Pierre B."/>
            <person name="Chen S."/>
            <person name="Sun C."/>
        </authorList>
    </citation>
    <scope>NUCLEOTIDE SEQUENCE [LARGE SCALE GENOMIC DNA]</scope>
</reference>
<name>A0ACC0C1G5_CATRO</name>